<name>A0ABZ1TZ00_9ACTN</name>
<sequence length="73" mass="7624">MTFVPNSTAVTVEWKKSSRSGGNGDCVEIAAADDLRYVRDSKDPEGPALILSAEAHAAFIAAAAAGEFDLDLI</sequence>
<gene>
    <name evidence="2" type="ORF">OHA16_15185</name>
</gene>
<dbReference type="InterPro" id="IPR007278">
    <property type="entry name" value="DUF397"/>
</dbReference>
<organism evidence="2 3">
    <name type="scientific">Kitasatospora purpeofusca</name>
    <dbReference type="NCBI Taxonomy" id="67352"/>
    <lineage>
        <taxon>Bacteria</taxon>
        <taxon>Bacillati</taxon>
        <taxon>Actinomycetota</taxon>
        <taxon>Actinomycetes</taxon>
        <taxon>Kitasatosporales</taxon>
        <taxon>Streptomycetaceae</taxon>
        <taxon>Kitasatospora</taxon>
    </lineage>
</organism>
<protein>
    <submittedName>
        <fullName evidence="2">DUF397 domain-containing protein</fullName>
    </submittedName>
</protein>
<evidence type="ECO:0000259" key="1">
    <source>
        <dbReference type="Pfam" id="PF04149"/>
    </source>
</evidence>
<evidence type="ECO:0000313" key="2">
    <source>
        <dbReference type="EMBL" id="WUQ84183.1"/>
    </source>
</evidence>
<accession>A0ABZ1TZ00</accession>
<evidence type="ECO:0000313" key="3">
    <source>
        <dbReference type="Proteomes" id="UP001432222"/>
    </source>
</evidence>
<dbReference type="RefSeq" id="WP_328955072.1">
    <property type="nucleotide sequence ID" value="NZ_CP108110.1"/>
</dbReference>
<feature type="domain" description="DUF397" evidence="1">
    <location>
        <begin position="13"/>
        <end position="63"/>
    </location>
</feature>
<keyword evidence="3" id="KW-1185">Reference proteome</keyword>
<dbReference type="Proteomes" id="UP001432222">
    <property type="component" value="Chromosome"/>
</dbReference>
<dbReference type="EMBL" id="CP108110">
    <property type="protein sequence ID" value="WUQ84183.1"/>
    <property type="molecule type" value="Genomic_DNA"/>
</dbReference>
<dbReference type="Pfam" id="PF04149">
    <property type="entry name" value="DUF397"/>
    <property type="match status" value="1"/>
</dbReference>
<proteinExistence type="predicted"/>
<reference evidence="2" key="1">
    <citation type="submission" date="2022-10" db="EMBL/GenBank/DDBJ databases">
        <title>The complete genomes of actinobacterial strains from the NBC collection.</title>
        <authorList>
            <person name="Joergensen T.S."/>
            <person name="Alvarez Arevalo M."/>
            <person name="Sterndorff E.B."/>
            <person name="Faurdal D."/>
            <person name="Vuksanovic O."/>
            <person name="Mourched A.-S."/>
            <person name="Charusanti P."/>
            <person name="Shaw S."/>
            <person name="Blin K."/>
            <person name="Weber T."/>
        </authorList>
    </citation>
    <scope>NUCLEOTIDE SEQUENCE</scope>
    <source>
        <strain evidence="2">NBC_00222</strain>
    </source>
</reference>